<name>A0A9N9GGA9_9GLOM</name>
<gene>
    <name evidence="1" type="ORF">FCALED_LOCUS8936</name>
</gene>
<dbReference type="Proteomes" id="UP000789570">
    <property type="component" value="Unassembled WGS sequence"/>
</dbReference>
<dbReference type="EMBL" id="CAJVPQ010002777">
    <property type="protein sequence ID" value="CAG8608243.1"/>
    <property type="molecule type" value="Genomic_DNA"/>
</dbReference>
<keyword evidence="2" id="KW-1185">Reference proteome</keyword>
<evidence type="ECO:0000313" key="2">
    <source>
        <dbReference type="Proteomes" id="UP000789570"/>
    </source>
</evidence>
<dbReference type="OrthoDB" id="2407570at2759"/>
<comment type="caution">
    <text evidence="1">The sequence shown here is derived from an EMBL/GenBank/DDBJ whole genome shotgun (WGS) entry which is preliminary data.</text>
</comment>
<evidence type="ECO:0000313" key="1">
    <source>
        <dbReference type="EMBL" id="CAG8608243.1"/>
    </source>
</evidence>
<organism evidence="1 2">
    <name type="scientific">Funneliformis caledonium</name>
    <dbReference type="NCBI Taxonomy" id="1117310"/>
    <lineage>
        <taxon>Eukaryota</taxon>
        <taxon>Fungi</taxon>
        <taxon>Fungi incertae sedis</taxon>
        <taxon>Mucoromycota</taxon>
        <taxon>Glomeromycotina</taxon>
        <taxon>Glomeromycetes</taxon>
        <taxon>Glomerales</taxon>
        <taxon>Glomeraceae</taxon>
        <taxon>Funneliformis</taxon>
    </lineage>
</organism>
<sequence length="222" mass="25718">MSSEELDESAESDELVEFEVSEEFNFDLRNSKNRSSSSFPEPRKDVKFSLKLDLEFEAAIKEKYSSNNILKLIHLPNKINDVNTSKLSVSNKSIDKKPAAHKISEEYDIASSSKSQDNSDNPIILDSDNKIEKKKRQIELNPILMESAYYSLEVSEDDEELNMGDHRIVIRDLSWRSSTQRPDRRKRTQIYDNNNFAADEIKASLTHLNRLNQVYEVDKGYY</sequence>
<proteinExistence type="predicted"/>
<accession>A0A9N9GGA9</accession>
<reference evidence="1" key="1">
    <citation type="submission" date="2021-06" db="EMBL/GenBank/DDBJ databases">
        <authorList>
            <person name="Kallberg Y."/>
            <person name="Tangrot J."/>
            <person name="Rosling A."/>
        </authorList>
    </citation>
    <scope>NUCLEOTIDE SEQUENCE</scope>
    <source>
        <strain evidence="1">UK204</strain>
    </source>
</reference>
<protein>
    <submittedName>
        <fullName evidence="1">2858_t:CDS:1</fullName>
    </submittedName>
</protein>
<dbReference type="AlphaFoldDB" id="A0A9N9GGA9"/>